<name>A0A8S1B723_ARCPL</name>
<dbReference type="AlphaFoldDB" id="A0A8S1B723"/>
<evidence type="ECO:0000313" key="2">
    <source>
        <dbReference type="Proteomes" id="UP000494106"/>
    </source>
</evidence>
<sequence length="89" mass="9975">MIKVHQPRLKEVNIANYMKNRTKNSRNIIDEVLDGEMSEGALIALLSDNTGMFPEKSRFNDADSSDLTEPPAIKVRRHQLTESGGLCAF</sequence>
<comment type="caution">
    <text evidence="1">The sequence shown here is derived from an EMBL/GenBank/DDBJ whole genome shotgun (WGS) entry which is preliminary data.</text>
</comment>
<accession>A0A8S1B723</accession>
<gene>
    <name evidence="1" type="ORF">APLA_LOCUS14956</name>
</gene>
<organism evidence="1 2">
    <name type="scientific">Arctia plantaginis</name>
    <name type="common">Wood tiger moth</name>
    <name type="synonym">Phalaena plantaginis</name>
    <dbReference type="NCBI Taxonomy" id="874455"/>
    <lineage>
        <taxon>Eukaryota</taxon>
        <taxon>Metazoa</taxon>
        <taxon>Ecdysozoa</taxon>
        <taxon>Arthropoda</taxon>
        <taxon>Hexapoda</taxon>
        <taxon>Insecta</taxon>
        <taxon>Pterygota</taxon>
        <taxon>Neoptera</taxon>
        <taxon>Endopterygota</taxon>
        <taxon>Lepidoptera</taxon>
        <taxon>Glossata</taxon>
        <taxon>Ditrysia</taxon>
        <taxon>Noctuoidea</taxon>
        <taxon>Erebidae</taxon>
        <taxon>Arctiinae</taxon>
        <taxon>Arctia</taxon>
    </lineage>
</organism>
<keyword evidence="2" id="KW-1185">Reference proteome</keyword>
<reference evidence="1 2" key="1">
    <citation type="submission" date="2020-04" db="EMBL/GenBank/DDBJ databases">
        <authorList>
            <person name="Wallbank WR R."/>
            <person name="Pardo Diaz C."/>
            <person name="Kozak K."/>
            <person name="Martin S."/>
            <person name="Jiggins C."/>
            <person name="Moest M."/>
            <person name="Warren A I."/>
            <person name="Byers J.R.P. K."/>
            <person name="Montejo-Kovacevich G."/>
            <person name="Yen C E."/>
        </authorList>
    </citation>
    <scope>NUCLEOTIDE SEQUENCE [LARGE SCALE GENOMIC DNA]</scope>
</reference>
<evidence type="ECO:0000313" key="1">
    <source>
        <dbReference type="EMBL" id="CAB3255475.1"/>
    </source>
</evidence>
<protein>
    <submittedName>
        <fullName evidence="1">Uncharacterized protein</fullName>
    </submittedName>
</protein>
<dbReference type="Proteomes" id="UP000494106">
    <property type="component" value="Unassembled WGS sequence"/>
</dbReference>
<dbReference type="EMBL" id="CADEBC010000575">
    <property type="protein sequence ID" value="CAB3255475.1"/>
    <property type="molecule type" value="Genomic_DNA"/>
</dbReference>
<proteinExistence type="predicted"/>